<protein>
    <submittedName>
        <fullName evidence="1">Uncharacterized protein</fullName>
    </submittedName>
</protein>
<dbReference type="Gene3D" id="3.30.110.190">
    <property type="match status" value="1"/>
</dbReference>
<evidence type="ECO:0000313" key="1">
    <source>
        <dbReference type="EMBL" id="XAY07381.1"/>
    </source>
</evidence>
<dbReference type="KEGG" id="parq:DSM112329_04262"/>
<dbReference type="Pfam" id="PF14337">
    <property type="entry name" value="Abi_alpha"/>
    <property type="match status" value="1"/>
</dbReference>
<sequence length="159" mass="17056">MSFPLIAVRPSLEWFDFAEHCPFSHLSRADSEIASPPQTLANEELRILQLLFRCGAQPAVSYGGADSADVAPGLTIVGREAGCPEPTAVAGYLETLSRAGLIWVSSESLPDSRRYVTLDDAVEGRGLQPGLRFTIRLTVAGERWCAETFASPLAHAAVA</sequence>
<name>A0AAU7B0K2_9ACTN</name>
<dbReference type="EMBL" id="CP114014">
    <property type="protein sequence ID" value="XAY07381.1"/>
    <property type="molecule type" value="Genomic_DNA"/>
</dbReference>
<accession>A0AAU7B0K2</accession>
<dbReference type="InterPro" id="IPR025506">
    <property type="entry name" value="Abi_alpha"/>
</dbReference>
<organism evidence="1">
    <name type="scientific">Paraconexibacter sp. AEG42_29</name>
    <dbReference type="NCBI Taxonomy" id="2997339"/>
    <lineage>
        <taxon>Bacteria</taxon>
        <taxon>Bacillati</taxon>
        <taxon>Actinomycetota</taxon>
        <taxon>Thermoleophilia</taxon>
        <taxon>Solirubrobacterales</taxon>
        <taxon>Paraconexibacteraceae</taxon>
        <taxon>Paraconexibacter</taxon>
    </lineage>
</organism>
<proteinExistence type="predicted"/>
<dbReference type="AlphaFoldDB" id="A0AAU7B0K2"/>
<gene>
    <name evidence="1" type="ORF">DSM112329_04262</name>
</gene>
<reference evidence="1" key="1">
    <citation type="submission" date="2022-12" db="EMBL/GenBank/DDBJ databases">
        <title>Paraconexibacter alkalitolerans sp. nov. and Baekduia alba sp. nov., isolated from soil and emended description of the genera Paraconexibacter (Chun et al., 2020) and Baekduia (An et al., 2020).</title>
        <authorList>
            <person name="Vieira S."/>
            <person name="Huber K.J."/>
            <person name="Geppert A."/>
            <person name="Wolf J."/>
            <person name="Neumann-Schaal M."/>
            <person name="Muesken M."/>
            <person name="Overmann J."/>
        </authorList>
    </citation>
    <scope>NUCLEOTIDE SEQUENCE</scope>
    <source>
        <strain evidence="1">AEG42_29</strain>
    </source>
</reference>
<dbReference type="RefSeq" id="WP_354698576.1">
    <property type="nucleotide sequence ID" value="NZ_CP114014.1"/>
</dbReference>